<keyword evidence="3 5" id="KW-0863">Zinc-finger</keyword>
<evidence type="ECO:0000256" key="1">
    <source>
        <dbReference type="ARBA" id="ARBA00022723"/>
    </source>
</evidence>
<protein>
    <recommendedName>
        <fullName evidence="7">C2H2-type domain-containing protein</fullName>
    </recommendedName>
</protein>
<dbReference type="InterPro" id="IPR013087">
    <property type="entry name" value="Znf_C2H2_type"/>
</dbReference>
<dbReference type="PANTHER" id="PTHR24409">
    <property type="entry name" value="ZINC FINGER PROTEIN 142"/>
    <property type="match status" value="1"/>
</dbReference>
<evidence type="ECO:0000256" key="4">
    <source>
        <dbReference type="ARBA" id="ARBA00022833"/>
    </source>
</evidence>
<dbReference type="SMART" id="SM00355">
    <property type="entry name" value="ZnF_C2H2"/>
    <property type="match status" value="5"/>
</dbReference>
<feature type="domain" description="C2H2-type" evidence="7">
    <location>
        <begin position="215"/>
        <end position="238"/>
    </location>
</feature>
<dbReference type="Gene3D" id="3.30.160.60">
    <property type="entry name" value="Classic Zinc Finger"/>
    <property type="match status" value="1"/>
</dbReference>
<dbReference type="PROSITE" id="PS50157">
    <property type="entry name" value="ZINC_FINGER_C2H2_2"/>
    <property type="match status" value="1"/>
</dbReference>
<keyword evidence="4" id="KW-0862">Zinc</keyword>
<accession>A0AA36G2N4</accession>
<keyword evidence="2" id="KW-0677">Repeat</keyword>
<feature type="region of interest" description="Disordered" evidence="6">
    <location>
        <begin position="523"/>
        <end position="571"/>
    </location>
</feature>
<dbReference type="Proteomes" id="UP001177023">
    <property type="component" value="Unassembled WGS sequence"/>
</dbReference>
<evidence type="ECO:0000313" key="8">
    <source>
        <dbReference type="EMBL" id="CAJ0577293.1"/>
    </source>
</evidence>
<dbReference type="PROSITE" id="PS00028">
    <property type="entry name" value="ZINC_FINGER_C2H2_1"/>
    <property type="match status" value="3"/>
</dbReference>
<evidence type="ECO:0000256" key="2">
    <source>
        <dbReference type="ARBA" id="ARBA00022737"/>
    </source>
</evidence>
<keyword evidence="9" id="KW-1185">Reference proteome</keyword>
<proteinExistence type="predicted"/>
<reference evidence="8" key="1">
    <citation type="submission" date="2023-06" db="EMBL/GenBank/DDBJ databases">
        <authorList>
            <person name="Delattre M."/>
        </authorList>
    </citation>
    <scope>NUCLEOTIDE SEQUENCE</scope>
    <source>
        <strain evidence="8">AF72</strain>
    </source>
</reference>
<evidence type="ECO:0000256" key="6">
    <source>
        <dbReference type="SAM" id="MobiDB-lite"/>
    </source>
</evidence>
<name>A0AA36G2N4_9BILA</name>
<dbReference type="GO" id="GO:0008270">
    <property type="term" value="F:zinc ion binding"/>
    <property type="evidence" value="ECO:0007669"/>
    <property type="project" value="UniProtKB-KW"/>
</dbReference>
<evidence type="ECO:0000313" key="9">
    <source>
        <dbReference type="Proteomes" id="UP001177023"/>
    </source>
</evidence>
<evidence type="ECO:0000256" key="5">
    <source>
        <dbReference type="PROSITE-ProRule" id="PRU00042"/>
    </source>
</evidence>
<dbReference type="AlphaFoldDB" id="A0AA36G2N4"/>
<evidence type="ECO:0000259" key="7">
    <source>
        <dbReference type="PROSITE" id="PS50157"/>
    </source>
</evidence>
<feature type="region of interest" description="Disordered" evidence="6">
    <location>
        <begin position="311"/>
        <end position="336"/>
    </location>
</feature>
<gene>
    <name evidence="8" type="ORF">MSPICULIGERA_LOCUS15571</name>
</gene>
<sequence length="571" mass="63519">MYGSSKITTEKSKLSRKSEKSRIVNQATVFQVASPEVKVEKEAENNSIDSTTLRVESPSTMIQWTCPSCHLLCHTPSQLAVHVATEHVEPELTENSVLSCAVKCPECPALYVDSINSLIAHYDATHGSKARLFKFKDLEKLFVKVHKRHILMIRPAYSGSIRASVYKDLCDEYDVVRENGNLLLLRDEGPPLPPQLAQLVEMADAGHSFDVDVAYSCPECARPMAKTEELKQHMKCTHRIGTYQLWRKGKIDALKKELLWIAEAAQKQKSLTGTCRNRSKLAELVAIGWKETPAPKAPPTPSLGLGVQCTPPKPQPPPCQSVAPLESLTPSPVDSRPPHALQAKLSACIASSGMDVSGVTLRHIIQRRPGRKRDLVATNRNARVKPMTAEKLLSLSCMQCGLIFENRCKYTRHLLDHKLETTPYRCPAKGCMMSYEQRHKLKSHCLRKHPEVTDETVETCCVAGDLVLMPNMQQRAPDTAAMVRIEAPEDLDSTPASYNLMEETANVNPEELFSDLMARVKQEPVDDYEAVETELPPGQPPPEVAAAKPEAEEPKSGRLTRKRKVKESFSP</sequence>
<organism evidence="8 9">
    <name type="scientific">Mesorhabditis spiculigera</name>
    <dbReference type="NCBI Taxonomy" id="96644"/>
    <lineage>
        <taxon>Eukaryota</taxon>
        <taxon>Metazoa</taxon>
        <taxon>Ecdysozoa</taxon>
        <taxon>Nematoda</taxon>
        <taxon>Chromadorea</taxon>
        <taxon>Rhabditida</taxon>
        <taxon>Rhabditina</taxon>
        <taxon>Rhabditomorpha</taxon>
        <taxon>Rhabditoidea</taxon>
        <taxon>Rhabditidae</taxon>
        <taxon>Mesorhabditinae</taxon>
        <taxon>Mesorhabditis</taxon>
    </lineage>
</organism>
<comment type="caution">
    <text evidence="8">The sequence shown here is derived from an EMBL/GenBank/DDBJ whole genome shotgun (WGS) entry which is preliminary data.</text>
</comment>
<feature type="non-terminal residue" evidence="8">
    <location>
        <position position="1"/>
    </location>
</feature>
<keyword evidence="1" id="KW-0479">Metal-binding</keyword>
<dbReference type="EMBL" id="CATQJA010002650">
    <property type="protein sequence ID" value="CAJ0577293.1"/>
    <property type="molecule type" value="Genomic_DNA"/>
</dbReference>
<evidence type="ECO:0000256" key="3">
    <source>
        <dbReference type="ARBA" id="ARBA00022771"/>
    </source>
</evidence>